<dbReference type="InterPro" id="IPR025333">
    <property type="entry name" value="DUF4239"/>
</dbReference>
<name>A0A3E2MUF3_MYCMR</name>
<dbReference type="EMBL" id="PEDF01000098">
    <property type="protein sequence ID" value="RFZ39897.1"/>
    <property type="molecule type" value="Genomic_DNA"/>
</dbReference>
<dbReference type="Proteomes" id="UP000257451">
    <property type="component" value="Unassembled WGS sequence"/>
</dbReference>
<sequence length="265" mass="29339">MVSRWVVINIPAWLLLVVLVILVAGGAVLIQMIVRRRFPKLTQDAHNDATRFAYGVIGFVYAFFVGFMVSALWSQINNEDGQARSEGAAAIQLARDLTVFDTADRDRIRLALLQYERAAVAEWPIAASGSDYPQADSTLQDLYAAYQQVQPRDDTQKIFLAASFRNLEKMYQARVERVIQARTDEGPSWLLWSVILLTSGLVLGCSIVFGVEQPRIHYTLVATVGVLVAVNLFLLLELGHPFTGALATSPEPLRDVIHVLSPPSS</sequence>
<accession>A0A3E2MUF3</accession>
<keyword evidence="1" id="KW-0472">Membrane</keyword>
<comment type="caution">
    <text evidence="2">The sequence shown here is derived from an EMBL/GenBank/DDBJ whole genome shotgun (WGS) entry which is preliminary data.</text>
</comment>
<feature type="transmembrane region" description="Helical" evidence="1">
    <location>
        <begin position="12"/>
        <end position="31"/>
    </location>
</feature>
<proteinExistence type="predicted"/>
<evidence type="ECO:0000313" key="3">
    <source>
        <dbReference type="Proteomes" id="UP000257451"/>
    </source>
</evidence>
<evidence type="ECO:0008006" key="4">
    <source>
        <dbReference type="Google" id="ProtNLM"/>
    </source>
</evidence>
<organism evidence="2 3">
    <name type="scientific">Mycobacterium marinum</name>
    <dbReference type="NCBI Taxonomy" id="1781"/>
    <lineage>
        <taxon>Bacteria</taxon>
        <taxon>Bacillati</taxon>
        <taxon>Actinomycetota</taxon>
        <taxon>Actinomycetes</taxon>
        <taxon>Mycobacteriales</taxon>
        <taxon>Mycobacteriaceae</taxon>
        <taxon>Mycobacterium</taxon>
        <taxon>Mycobacterium ulcerans group</taxon>
    </lineage>
</organism>
<evidence type="ECO:0000313" key="2">
    <source>
        <dbReference type="EMBL" id="RFZ39897.1"/>
    </source>
</evidence>
<protein>
    <recommendedName>
        <fullName evidence="4">DUF4239 domain-containing protein</fullName>
    </recommendedName>
</protein>
<dbReference type="AlphaFoldDB" id="A0A3E2MUF3"/>
<feature type="transmembrane region" description="Helical" evidence="1">
    <location>
        <begin position="52"/>
        <end position="73"/>
    </location>
</feature>
<gene>
    <name evidence="2" type="ORF">DAVIS_03110</name>
</gene>
<keyword evidence="1" id="KW-1133">Transmembrane helix</keyword>
<dbReference type="Pfam" id="PF14023">
    <property type="entry name" value="Bestrophin-like"/>
    <property type="match status" value="1"/>
</dbReference>
<keyword evidence="1" id="KW-0812">Transmembrane</keyword>
<reference evidence="2 3" key="1">
    <citation type="journal article" date="2018" name="Sci. Rep.">
        <title>Extensive genomic diversity among Mycobacterium marinum strains revealed by whole genome sequencing.</title>
        <authorList>
            <person name="Das S."/>
            <person name="Pettersson B.M."/>
            <person name="Behra P.R."/>
            <person name="Mallick A."/>
            <person name="Cheramie M."/>
            <person name="Ramesh M."/>
            <person name="Shirreff L."/>
            <person name="DuCote T."/>
            <person name="Dasgupta S."/>
            <person name="Ennis D.G."/>
            <person name="Kirsebom L.A."/>
        </authorList>
    </citation>
    <scope>NUCLEOTIDE SEQUENCE [LARGE SCALE GENOMIC DNA]</scope>
    <source>
        <strain evidence="2 3">Davis1</strain>
    </source>
</reference>
<feature type="transmembrane region" description="Helical" evidence="1">
    <location>
        <begin position="189"/>
        <end position="211"/>
    </location>
</feature>
<evidence type="ECO:0000256" key="1">
    <source>
        <dbReference type="SAM" id="Phobius"/>
    </source>
</evidence>
<feature type="transmembrane region" description="Helical" evidence="1">
    <location>
        <begin position="218"/>
        <end position="236"/>
    </location>
</feature>